<dbReference type="EMBL" id="MCOG01000178">
    <property type="protein sequence ID" value="ORY29715.1"/>
    <property type="molecule type" value="Genomic_DNA"/>
</dbReference>
<sequence>MNLEPNPYIEDDHESQTEAAAVRVCDVRKSFNGSKNGRKEILKGINFNAYSNEIFAILGPNGAGKTTLINIMIGVLSTTKGMVYYHNKPLLGNELEISKLFGEIGIAEKKSNFPNELSGGQKRKLGIALAFLGSPKYVFLDEPTTGLDPYSRKAIWEFLSRKKEGCTIFVTTHYMDEADLLADRKMIILDGEIYCLGSSLFLKNVFNMSYTIDIQ</sequence>
<feature type="domain" description="ABC transporter" evidence="5">
    <location>
        <begin position="22"/>
        <end position="215"/>
    </location>
</feature>
<dbReference type="STRING" id="1754190.A0A1Y2B6I0"/>
<protein>
    <submittedName>
        <fullName evidence="6">p-loop containing nucleoside triphosphate hydrolase protein</fullName>
    </submittedName>
</protein>
<name>A0A1Y2B6I0_9FUNG</name>
<evidence type="ECO:0000256" key="2">
    <source>
        <dbReference type="ARBA" id="ARBA00022737"/>
    </source>
</evidence>
<dbReference type="PROSITE" id="PS50893">
    <property type="entry name" value="ABC_TRANSPORTER_2"/>
    <property type="match status" value="1"/>
</dbReference>
<keyword evidence="1" id="KW-0813">Transport</keyword>
<dbReference type="Pfam" id="PF13304">
    <property type="entry name" value="AAA_21"/>
    <property type="match status" value="1"/>
</dbReference>
<dbReference type="InterPro" id="IPR003959">
    <property type="entry name" value="ATPase_AAA_core"/>
</dbReference>
<keyword evidence="3" id="KW-0547">Nucleotide-binding</keyword>
<keyword evidence="4" id="KW-0067">ATP-binding</keyword>
<dbReference type="GO" id="GO:0016020">
    <property type="term" value="C:membrane"/>
    <property type="evidence" value="ECO:0007669"/>
    <property type="project" value="InterPro"/>
</dbReference>
<gene>
    <name evidence="6" type="ORF">LY90DRAFT_424608</name>
</gene>
<reference evidence="6 7" key="1">
    <citation type="submission" date="2016-08" db="EMBL/GenBank/DDBJ databases">
        <title>A Parts List for Fungal Cellulosomes Revealed by Comparative Genomics.</title>
        <authorList>
            <consortium name="DOE Joint Genome Institute"/>
            <person name="Haitjema C.H."/>
            <person name="Gilmore S.P."/>
            <person name="Henske J.K."/>
            <person name="Solomon K.V."/>
            <person name="De Groot R."/>
            <person name="Kuo A."/>
            <person name="Mondo S.J."/>
            <person name="Salamov A.A."/>
            <person name="Labutti K."/>
            <person name="Zhao Z."/>
            <person name="Chiniquy J."/>
            <person name="Barry K."/>
            <person name="Brewer H.M."/>
            <person name="Purvine S.O."/>
            <person name="Wright A.T."/>
            <person name="Boxma B."/>
            <person name="Van Alen T."/>
            <person name="Hackstein J.H."/>
            <person name="Baker S.E."/>
            <person name="Grigoriev I.V."/>
            <person name="O'Malley M.A."/>
        </authorList>
    </citation>
    <scope>NUCLEOTIDE SEQUENCE [LARGE SCALE GENOMIC DNA]</scope>
    <source>
        <strain evidence="6 7">G1</strain>
    </source>
</reference>
<dbReference type="InterPro" id="IPR027417">
    <property type="entry name" value="P-loop_NTPase"/>
</dbReference>
<dbReference type="GO" id="GO:0005319">
    <property type="term" value="F:lipid transporter activity"/>
    <property type="evidence" value="ECO:0007669"/>
    <property type="project" value="TreeGrafter"/>
</dbReference>
<comment type="caution">
    <text evidence="6">The sequence shown here is derived from an EMBL/GenBank/DDBJ whole genome shotgun (WGS) entry which is preliminary data.</text>
</comment>
<evidence type="ECO:0000256" key="3">
    <source>
        <dbReference type="ARBA" id="ARBA00022741"/>
    </source>
</evidence>
<keyword evidence="7" id="KW-1185">Reference proteome</keyword>
<dbReference type="PROSITE" id="PS00211">
    <property type="entry name" value="ABC_TRANSPORTER_1"/>
    <property type="match status" value="1"/>
</dbReference>
<dbReference type="InterPro" id="IPR017871">
    <property type="entry name" value="ABC_transporter-like_CS"/>
</dbReference>
<evidence type="ECO:0000256" key="1">
    <source>
        <dbReference type="ARBA" id="ARBA00022448"/>
    </source>
</evidence>
<organism evidence="6 7">
    <name type="scientific">Neocallimastix californiae</name>
    <dbReference type="NCBI Taxonomy" id="1754190"/>
    <lineage>
        <taxon>Eukaryota</taxon>
        <taxon>Fungi</taxon>
        <taxon>Fungi incertae sedis</taxon>
        <taxon>Chytridiomycota</taxon>
        <taxon>Chytridiomycota incertae sedis</taxon>
        <taxon>Neocallimastigomycetes</taxon>
        <taxon>Neocallimastigales</taxon>
        <taxon>Neocallimastigaceae</taxon>
        <taxon>Neocallimastix</taxon>
    </lineage>
</organism>
<proteinExistence type="predicted"/>
<feature type="non-terminal residue" evidence="6">
    <location>
        <position position="215"/>
    </location>
</feature>
<dbReference type="InterPro" id="IPR003593">
    <property type="entry name" value="AAA+_ATPase"/>
</dbReference>
<keyword evidence="6" id="KW-0378">Hydrolase</keyword>
<dbReference type="Pfam" id="PF00005">
    <property type="entry name" value="ABC_tran"/>
    <property type="match status" value="1"/>
</dbReference>
<dbReference type="Proteomes" id="UP000193920">
    <property type="component" value="Unassembled WGS sequence"/>
</dbReference>
<dbReference type="GO" id="GO:0140359">
    <property type="term" value="F:ABC-type transporter activity"/>
    <property type="evidence" value="ECO:0007669"/>
    <property type="project" value="InterPro"/>
</dbReference>
<evidence type="ECO:0000259" key="5">
    <source>
        <dbReference type="PROSITE" id="PS50893"/>
    </source>
</evidence>
<accession>A0A1Y2B6I0</accession>
<dbReference type="InterPro" id="IPR026082">
    <property type="entry name" value="ABCA"/>
</dbReference>
<dbReference type="SUPFAM" id="SSF52540">
    <property type="entry name" value="P-loop containing nucleoside triphosphate hydrolases"/>
    <property type="match status" value="1"/>
</dbReference>
<dbReference type="SMART" id="SM00382">
    <property type="entry name" value="AAA"/>
    <property type="match status" value="1"/>
</dbReference>
<dbReference type="InterPro" id="IPR003439">
    <property type="entry name" value="ABC_transporter-like_ATP-bd"/>
</dbReference>
<keyword evidence="2" id="KW-0677">Repeat</keyword>
<dbReference type="GO" id="GO:0005524">
    <property type="term" value="F:ATP binding"/>
    <property type="evidence" value="ECO:0007669"/>
    <property type="project" value="UniProtKB-KW"/>
</dbReference>
<dbReference type="PANTHER" id="PTHR19229">
    <property type="entry name" value="ATP-BINDING CASSETTE TRANSPORTER SUBFAMILY A ABCA"/>
    <property type="match status" value="1"/>
</dbReference>
<evidence type="ECO:0000256" key="4">
    <source>
        <dbReference type="ARBA" id="ARBA00022840"/>
    </source>
</evidence>
<dbReference type="OrthoDB" id="2102429at2759"/>
<dbReference type="GO" id="GO:0016887">
    <property type="term" value="F:ATP hydrolysis activity"/>
    <property type="evidence" value="ECO:0007669"/>
    <property type="project" value="InterPro"/>
</dbReference>
<evidence type="ECO:0000313" key="6">
    <source>
        <dbReference type="EMBL" id="ORY29715.1"/>
    </source>
</evidence>
<dbReference type="PANTHER" id="PTHR19229:SF36">
    <property type="entry name" value="ATP-BINDING CASSETTE SUB-FAMILY A MEMBER 2"/>
    <property type="match status" value="1"/>
</dbReference>
<dbReference type="AlphaFoldDB" id="A0A1Y2B6I0"/>
<evidence type="ECO:0000313" key="7">
    <source>
        <dbReference type="Proteomes" id="UP000193920"/>
    </source>
</evidence>
<dbReference type="Gene3D" id="3.40.50.300">
    <property type="entry name" value="P-loop containing nucleotide triphosphate hydrolases"/>
    <property type="match status" value="2"/>
</dbReference>